<dbReference type="SMART" id="SM00450">
    <property type="entry name" value="RHOD"/>
    <property type="match status" value="2"/>
</dbReference>
<dbReference type="InterPro" id="IPR036866">
    <property type="entry name" value="RibonucZ/Hydroxyglut_hydro"/>
</dbReference>
<feature type="domain" description="Rhodanese" evidence="1">
    <location>
        <begin position="412"/>
        <end position="492"/>
    </location>
</feature>
<evidence type="ECO:0000313" key="3">
    <source>
        <dbReference type="Proteomes" id="UP000837803"/>
    </source>
</evidence>
<evidence type="ECO:0000313" key="2">
    <source>
        <dbReference type="EMBL" id="CAH1001489.1"/>
    </source>
</evidence>
<sequence length="498" mass="55077">MTVQRFHDETIDQYSYLISDGGEAVAIDPPRRIEPYFEYLRDQQLTLRAIVMTHRPGAFASGWAELRELTGAEIVGAAKFHFHGEGLYREAGRATMIEFGEGCHVRTQLTPGYTADSISLIATNADGKVEAIFTGNVLLQDGAGYPLPRPEDKNPLHNERTYAKESYESIYGKIRGFDQRATVYAGFGEDAHFSKMGDATHGRFNLTEAQDESPVFDKKIKNADQFADWLLEDYPFVPAYVTGCLAGNQEGYPSWAEAMAPFRSLLDGDHQHETTVTQPVVEKKGNVVIIGNEEVAPAGTPTAPATAPAAIPLGTDTWLIDTRPAADFKAGHPRNAINIQAKGNFALWLGSIVRPGEDFYVLVEDGEAAYQVAQGIAKIGYDKQLTGATRYVTGLAELMEEPLDLEDFREHHIGKYTVVDVRPAKPAMEDTRFYGAINIPVWTLRDRWKEVPQDRPIVVHCGGGYQSAIGASLLRKNLKGKVKVYDLGEHIKDFKPGR</sequence>
<dbReference type="SMART" id="SM00849">
    <property type="entry name" value="Lactamase_B"/>
    <property type="match status" value="1"/>
</dbReference>
<dbReference type="InterPro" id="IPR001279">
    <property type="entry name" value="Metallo-B-lactamas"/>
</dbReference>
<dbReference type="InterPro" id="IPR001763">
    <property type="entry name" value="Rhodanese-like_dom"/>
</dbReference>
<dbReference type="EMBL" id="CAKLPZ010000003">
    <property type="protein sequence ID" value="CAH1001489.1"/>
    <property type="molecule type" value="Genomic_DNA"/>
</dbReference>
<dbReference type="PANTHER" id="PTHR43084">
    <property type="entry name" value="PERSULFIDE DIOXYGENASE ETHE1"/>
    <property type="match status" value="1"/>
</dbReference>
<feature type="domain" description="Rhodanese" evidence="1">
    <location>
        <begin position="313"/>
        <end position="407"/>
    </location>
</feature>
<gene>
    <name evidence="2" type="primary">gloB_3</name>
    <name evidence="2" type="ORF">LEM8419_02392</name>
</gene>
<keyword evidence="2" id="KW-0378">Hydrolase</keyword>
<dbReference type="InterPro" id="IPR051682">
    <property type="entry name" value="Mito_Persulfide_Diox"/>
</dbReference>
<evidence type="ECO:0000259" key="1">
    <source>
        <dbReference type="PROSITE" id="PS50206"/>
    </source>
</evidence>
<dbReference type="Gene3D" id="3.60.15.10">
    <property type="entry name" value="Ribonuclease Z/Hydroxyacylglutathione hydrolase-like"/>
    <property type="match status" value="1"/>
</dbReference>
<dbReference type="Gene3D" id="3.40.250.10">
    <property type="entry name" value="Rhodanese-like domain"/>
    <property type="match status" value="2"/>
</dbReference>
<dbReference type="EC" id="3.1.2.6" evidence="2"/>
<keyword evidence="3" id="KW-1185">Reference proteome</keyword>
<accession>A0ABM9B2A9</accession>
<dbReference type="PROSITE" id="PS50206">
    <property type="entry name" value="RHODANESE_3"/>
    <property type="match status" value="2"/>
</dbReference>
<dbReference type="Proteomes" id="UP000837803">
    <property type="component" value="Unassembled WGS sequence"/>
</dbReference>
<dbReference type="Pfam" id="PF00581">
    <property type="entry name" value="Rhodanese"/>
    <property type="match status" value="2"/>
</dbReference>
<dbReference type="SUPFAM" id="SSF52821">
    <property type="entry name" value="Rhodanese/Cell cycle control phosphatase"/>
    <property type="match status" value="2"/>
</dbReference>
<dbReference type="RefSeq" id="WP_238751341.1">
    <property type="nucleotide sequence ID" value="NZ_CAKLPZ010000003.1"/>
</dbReference>
<dbReference type="InterPro" id="IPR036873">
    <property type="entry name" value="Rhodanese-like_dom_sf"/>
</dbReference>
<name>A0ABM9B2A9_9BACT</name>
<reference evidence="2" key="1">
    <citation type="submission" date="2021-12" db="EMBL/GenBank/DDBJ databases">
        <authorList>
            <person name="Rodrigo-Torres L."/>
            <person name="Arahal R. D."/>
            <person name="Lucena T."/>
        </authorList>
    </citation>
    <scope>NUCLEOTIDE SEQUENCE</scope>
    <source>
        <strain evidence="2">CECT 8419</strain>
    </source>
</reference>
<dbReference type="GO" id="GO:0004416">
    <property type="term" value="F:hydroxyacylglutathione hydrolase activity"/>
    <property type="evidence" value="ECO:0007669"/>
    <property type="project" value="UniProtKB-EC"/>
</dbReference>
<dbReference type="CDD" id="cd00158">
    <property type="entry name" value="RHOD"/>
    <property type="match status" value="1"/>
</dbReference>
<dbReference type="PANTHER" id="PTHR43084:SF1">
    <property type="entry name" value="PERSULFIDE DIOXYGENASE ETHE1, MITOCHONDRIAL"/>
    <property type="match status" value="1"/>
</dbReference>
<organism evidence="2 3">
    <name type="scientific">Neolewinella maritima</name>
    <dbReference type="NCBI Taxonomy" id="1383882"/>
    <lineage>
        <taxon>Bacteria</taxon>
        <taxon>Pseudomonadati</taxon>
        <taxon>Bacteroidota</taxon>
        <taxon>Saprospiria</taxon>
        <taxon>Saprospirales</taxon>
        <taxon>Lewinellaceae</taxon>
        <taxon>Neolewinella</taxon>
    </lineage>
</organism>
<protein>
    <submittedName>
        <fullName evidence="2">Hydroxyacylglutathione hydrolase</fullName>
        <ecNumber evidence="2">3.1.2.6</ecNumber>
    </submittedName>
</protein>
<dbReference type="SUPFAM" id="SSF56281">
    <property type="entry name" value="Metallo-hydrolase/oxidoreductase"/>
    <property type="match status" value="1"/>
</dbReference>
<proteinExistence type="predicted"/>
<comment type="caution">
    <text evidence="2">The sequence shown here is derived from an EMBL/GenBank/DDBJ whole genome shotgun (WGS) entry which is preliminary data.</text>
</comment>